<feature type="domain" description="DUF4123" evidence="1">
    <location>
        <begin position="25"/>
        <end position="143"/>
    </location>
</feature>
<dbReference type="Proteomes" id="UP000295021">
    <property type="component" value="Unassembled WGS sequence"/>
</dbReference>
<gene>
    <name evidence="3" type="ORF">EV131_107387</name>
    <name evidence="2" type="ORF">HFO74_22160</name>
</gene>
<reference evidence="2" key="2">
    <citation type="submission" date="2020-04" db="EMBL/GenBank/DDBJ databases">
        <title>Global-level population genomics supports evidence of horizontal gene transfer on evolution of Rhizobia in Lentils.</title>
        <authorList>
            <person name="Gai Y."/>
            <person name="Cook D."/>
            <person name="Riely B."/>
        </authorList>
    </citation>
    <scope>NUCLEOTIDE SEQUENCE</scope>
    <source>
        <strain evidence="2">TLR9</strain>
    </source>
</reference>
<accession>A0AAJ3A257</accession>
<proteinExistence type="predicted"/>
<dbReference type="EMBL" id="SMBI01000007">
    <property type="protein sequence ID" value="TCU23638.1"/>
    <property type="molecule type" value="Genomic_DNA"/>
</dbReference>
<dbReference type="Proteomes" id="UP000758022">
    <property type="component" value="Unassembled WGS sequence"/>
</dbReference>
<evidence type="ECO:0000313" key="3">
    <source>
        <dbReference type="EMBL" id="TCU23638.1"/>
    </source>
</evidence>
<name>A0AAJ3A257_9HYPH</name>
<dbReference type="GeneID" id="67486420"/>
<dbReference type="AlphaFoldDB" id="A0AAJ3A257"/>
<dbReference type="RefSeq" id="WP_025397012.1">
    <property type="nucleotide sequence ID" value="NZ_JAAXQQ010000007.1"/>
</dbReference>
<dbReference type="EMBL" id="JAAXQQ010000007">
    <property type="protein sequence ID" value="MBY3066095.1"/>
    <property type="molecule type" value="Genomic_DNA"/>
</dbReference>
<evidence type="ECO:0000313" key="4">
    <source>
        <dbReference type="Proteomes" id="UP000295021"/>
    </source>
</evidence>
<organism evidence="2 5">
    <name type="scientific">Rhizobium laguerreae</name>
    <dbReference type="NCBI Taxonomy" id="1076926"/>
    <lineage>
        <taxon>Bacteria</taxon>
        <taxon>Pseudomonadati</taxon>
        <taxon>Pseudomonadota</taxon>
        <taxon>Alphaproteobacteria</taxon>
        <taxon>Hyphomicrobiales</taxon>
        <taxon>Rhizobiaceae</taxon>
        <taxon>Rhizobium/Agrobacterium group</taxon>
        <taxon>Rhizobium</taxon>
    </lineage>
</organism>
<reference evidence="3 4" key="1">
    <citation type="submission" date="2019-03" db="EMBL/GenBank/DDBJ databases">
        <title>Genomic Encyclopedia of Type Strains, Phase IV (KMG-V): Genome sequencing to study the core and pangenomes of soil and plant-associated prokaryotes.</title>
        <authorList>
            <person name="Whitman W."/>
        </authorList>
    </citation>
    <scope>NUCLEOTIDE SEQUENCE [LARGE SCALE GENOMIC DNA]</scope>
    <source>
        <strain evidence="3 4">FB403</strain>
    </source>
</reference>
<dbReference type="InterPro" id="IPR025391">
    <property type="entry name" value="DUF4123"/>
</dbReference>
<dbReference type="Pfam" id="PF13503">
    <property type="entry name" value="DUF4123"/>
    <property type="match status" value="1"/>
</dbReference>
<evidence type="ECO:0000259" key="1">
    <source>
        <dbReference type="Pfam" id="PF13503"/>
    </source>
</evidence>
<evidence type="ECO:0000313" key="2">
    <source>
        <dbReference type="EMBL" id="MBY3066095.1"/>
    </source>
</evidence>
<sequence>MTATIGQAAKDLLRQSLEEHPGAQLFVLLDPSRDTKITTVAQGLSERAECLYIGSARQEFEDDAPWLVQCGEMDGFSDYLVDEGLGQHWCVFVISGGSFDDLFRHFRHLTKIRQVDGESLFFRYYDPDVLGSILPFLTGAQRKYVFGPAAAMLMEVAVGPACGFGKMQLRETGDINTTLVLPPSDEAPSPSVQEATIGDPSVSLASIMTFDLNGAGVRPVLTLTQAQLEAPILFNRPKLVASTIAYLEEDFGQAMKVMPPVLLAQNINHGIDIAMNYRIFDVSHIHLFVDLMMRVAPGWHRQPKLREVLTRAELSPEDRFEIMLDRRYDDDWEDARRFDDPDEWIGAENPEKRYV</sequence>
<protein>
    <submittedName>
        <fullName evidence="2">DUF4123 domain-containing protein</fullName>
    </submittedName>
    <submittedName>
        <fullName evidence="3">Uncharacterized protein DUF4123</fullName>
    </submittedName>
</protein>
<evidence type="ECO:0000313" key="5">
    <source>
        <dbReference type="Proteomes" id="UP000758022"/>
    </source>
</evidence>
<comment type="caution">
    <text evidence="2">The sequence shown here is derived from an EMBL/GenBank/DDBJ whole genome shotgun (WGS) entry which is preliminary data.</text>
</comment>